<keyword evidence="4" id="KW-1185">Reference proteome</keyword>
<dbReference type="Proteomes" id="UP000681340">
    <property type="component" value="Unassembled WGS sequence"/>
</dbReference>
<dbReference type="EMBL" id="BOQL01000026">
    <property type="protein sequence ID" value="GIM68918.1"/>
    <property type="molecule type" value="Genomic_DNA"/>
</dbReference>
<sequence length="292" mass="30137">MWTAAAAVTLFLLSACAQQTAAGTPGPGPSPETSSAPATGGSGDALVLRVSSAGGFVPPSAIVGRLPETSVYADGRVIFNGPVTLSYPGPALPNLQWGTISPATLQQLLDKAVAAGVRPGIDFGQPGVADAPTTEVTVVTAAGKRTVGAVALREAQPDDPQLTKAQQQARTKLRAFVDELGDLTTRLMTGEPQQYRPEIIAGIVQPYVEPEDQPGRPRAVPWPGPALPGEPMNPDLKLSCVAATGEQADAVLAAAKDATAISPWVWADKSWSVLLRPLLPDETGCADLKAAR</sequence>
<name>A0A919VK10_9ACTN</name>
<reference evidence="3" key="1">
    <citation type="submission" date="2021-03" db="EMBL/GenBank/DDBJ databases">
        <title>Whole genome shotgun sequence of Actinoplanes auranticolor NBRC 12245.</title>
        <authorList>
            <person name="Komaki H."/>
            <person name="Tamura T."/>
        </authorList>
    </citation>
    <scope>NUCLEOTIDE SEQUENCE</scope>
    <source>
        <strain evidence="3">NBRC 12245</strain>
    </source>
</reference>
<feature type="chain" id="PRO_5038497949" evidence="2">
    <location>
        <begin position="22"/>
        <end position="292"/>
    </location>
</feature>
<evidence type="ECO:0000313" key="3">
    <source>
        <dbReference type="EMBL" id="GIM68918.1"/>
    </source>
</evidence>
<organism evidence="3 4">
    <name type="scientific">Actinoplanes auranticolor</name>
    <dbReference type="NCBI Taxonomy" id="47988"/>
    <lineage>
        <taxon>Bacteria</taxon>
        <taxon>Bacillati</taxon>
        <taxon>Actinomycetota</taxon>
        <taxon>Actinomycetes</taxon>
        <taxon>Micromonosporales</taxon>
        <taxon>Micromonosporaceae</taxon>
        <taxon>Actinoplanes</taxon>
    </lineage>
</organism>
<evidence type="ECO:0000256" key="2">
    <source>
        <dbReference type="SAM" id="SignalP"/>
    </source>
</evidence>
<protein>
    <submittedName>
        <fullName evidence="3">Uncharacterized protein</fullName>
    </submittedName>
</protein>
<proteinExistence type="predicted"/>
<dbReference type="RefSeq" id="WP_246595203.1">
    <property type="nucleotide sequence ID" value="NZ_BAABEA010000008.1"/>
</dbReference>
<comment type="caution">
    <text evidence="3">The sequence shown here is derived from an EMBL/GenBank/DDBJ whole genome shotgun (WGS) entry which is preliminary data.</text>
</comment>
<dbReference type="AlphaFoldDB" id="A0A919VK10"/>
<gene>
    <name evidence="3" type="ORF">Aau02nite_33820</name>
</gene>
<keyword evidence="2" id="KW-0732">Signal</keyword>
<feature type="region of interest" description="Disordered" evidence="1">
    <location>
        <begin position="21"/>
        <end position="42"/>
    </location>
</feature>
<evidence type="ECO:0000256" key="1">
    <source>
        <dbReference type="SAM" id="MobiDB-lite"/>
    </source>
</evidence>
<feature type="signal peptide" evidence="2">
    <location>
        <begin position="1"/>
        <end position="21"/>
    </location>
</feature>
<evidence type="ECO:0000313" key="4">
    <source>
        <dbReference type="Proteomes" id="UP000681340"/>
    </source>
</evidence>
<accession>A0A919VK10</accession>